<dbReference type="STRING" id="649349.Lbys_0031"/>
<dbReference type="KEGG" id="lby:Lbys_0031"/>
<sequence length="836" mass="95410">MDVFLGAFLPEIIMQSPASLVKPGESFTLTVQVKGTSKNGALLLPEGWKQINSFLMENKEGYTRFFTLSTDAQISAGKYTLRYQLSDLSAADSLQLEVQAFSKIEIAQIDLPDIARENDSLSVSYFIENKGNTPEVIFYSSCAGPGDSLLLLPGQSRMLSWKEIVPSGVESYLHQMEVLLDGKYERYYKNMSVFLSKPPILNKEDSWPLEVGLRWLGSIPGGSSYQFFAVGSGNMGVHSFDINLRGPNRLNFPMFGFYDQYYLGYSYNKRWGAELGDFSLSFSPLLELGRFGRGAQIWAKTGASQFKIFYHQPRFFSNQKNSWGAEWAWRKNNTAFSFLSYNKSMAFKEGWNDVNIASGNINFNFKFIELEQDVAVSNSVRGLGLGLHSRLSLSVQKWDLHYQGIYSDQHFYGFYNHSKLSNAQLSYKIYKGYQIGVQHYYSLLNAQPDIHQFYISPKHQYWTGYVSAFLNSKQNLYLYFQQGERSDTLSPYHYKERFLGLNYQYNGRKFRLSALGRQGSTLNLLLDDQNYENLSVLNLQPSVQLFPGFWLGVLGEYQNTKRFTDQKENLYFWGGSVQYFPNRKWQFYINYRSSLAQDEIFKQQSLLQVLASTNWSNHTFSVQGGKSYFPTPDGKGVESLFFNLSYSYKIGMPTKKRPPMGRVSGQVQGKGVPVNGVLLYLGDRRFMTDASGKFDFGKVKAGEYELLVKSTQTGINHPEKLNVNVASKSKNNYIIPVFKGAVIRGKVSYPEGLRRVWVYLEHQGEVSTLLTKPDGSFSFSGLKKGDYTVYLQLENYQLPDPVTVQLEEGDEVQIPLQVKTKQRTIQFQSSPLQIKR</sequence>
<evidence type="ECO:0000313" key="1">
    <source>
        <dbReference type="EMBL" id="ADQ15827.1"/>
    </source>
</evidence>
<dbReference type="OrthoDB" id="910082at2"/>
<evidence type="ECO:0000313" key="2">
    <source>
        <dbReference type="Proteomes" id="UP000007435"/>
    </source>
</evidence>
<reference key="1">
    <citation type="submission" date="2010-11" db="EMBL/GenBank/DDBJ databases">
        <title>The complete genome of Leadbetterella byssophila DSM 17132.</title>
        <authorList>
            <consortium name="US DOE Joint Genome Institute (JGI-PGF)"/>
            <person name="Lucas S."/>
            <person name="Copeland A."/>
            <person name="Lapidus A."/>
            <person name="Glavina del Rio T."/>
            <person name="Dalin E."/>
            <person name="Tice H."/>
            <person name="Bruce D."/>
            <person name="Goodwin L."/>
            <person name="Pitluck S."/>
            <person name="Kyrpides N."/>
            <person name="Mavromatis K."/>
            <person name="Ivanova N."/>
            <person name="Teshima H."/>
            <person name="Brettin T."/>
            <person name="Detter J.C."/>
            <person name="Han C."/>
            <person name="Tapia R."/>
            <person name="Land M."/>
            <person name="Hauser L."/>
            <person name="Markowitz V."/>
            <person name="Cheng J.-F."/>
            <person name="Hugenholtz P."/>
            <person name="Woyke T."/>
            <person name="Wu D."/>
            <person name="Tindall B."/>
            <person name="Pomrenke H.G."/>
            <person name="Brambilla E."/>
            <person name="Klenk H.-P."/>
            <person name="Eisen J.A."/>
        </authorList>
    </citation>
    <scope>NUCLEOTIDE SEQUENCE [LARGE SCALE GENOMIC DNA]</scope>
    <source>
        <strain>DSM 17132</strain>
    </source>
</reference>
<dbReference type="EMBL" id="CP002305">
    <property type="protein sequence ID" value="ADQ15827.1"/>
    <property type="molecule type" value="Genomic_DNA"/>
</dbReference>
<accession>E4RS11</accession>
<dbReference type="RefSeq" id="WP_013406885.1">
    <property type="nucleotide sequence ID" value="NC_014655.1"/>
</dbReference>
<dbReference type="GO" id="GO:0030246">
    <property type="term" value="F:carbohydrate binding"/>
    <property type="evidence" value="ECO:0007669"/>
    <property type="project" value="InterPro"/>
</dbReference>
<name>E4RS11_LEAB4</name>
<protein>
    <submittedName>
        <fullName evidence="1">Uncharacterized protein</fullName>
    </submittedName>
</protein>
<dbReference type="eggNOG" id="COG2067">
    <property type="taxonomic scope" value="Bacteria"/>
</dbReference>
<dbReference type="AlphaFoldDB" id="E4RS11"/>
<organism evidence="1 2">
    <name type="scientific">Leadbetterella byssophila (strain DSM 17132 / JCM 16389 / KACC 11308 / NBRC 106382 / 4M15)</name>
    <dbReference type="NCBI Taxonomy" id="649349"/>
    <lineage>
        <taxon>Bacteria</taxon>
        <taxon>Pseudomonadati</taxon>
        <taxon>Bacteroidota</taxon>
        <taxon>Cytophagia</taxon>
        <taxon>Cytophagales</taxon>
        <taxon>Leadbetterellaceae</taxon>
        <taxon>Leadbetterella</taxon>
    </lineage>
</organism>
<dbReference type="InterPro" id="IPR013784">
    <property type="entry name" value="Carb-bd-like_fold"/>
</dbReference>
<dbReference type="HOGENOM" id="CLU_326721_0_0_10"/>
<gene>
    <name evidence="1" type="ordered locus">Lbys_0031</name>
</gene>
<reference evidence="1 2" key="2">
    <citation type="journal article" date="2011" name="Stand. Genomic Sci.">
        <title>Complete genome sequence of Leadbetterella byssophila type strain (4M15).</title>
        <authorList>
            <person name="Abt B."/>
            <person name="Teshima H."/>
            <person name="Lucas S."/>
            <person name="Lapidus A."/>
            <person name="Del Rio T.G."/>
            <person name="Nolan M."/>
            <person name="Tice H."/>
            <person name="Cheng J.F."/>
            <person name="Pitluck S."/>
            <person name="Liolios K."/>
            <person name="Pagani I."/>
            <person name="Ivanova N."/>
            <person name="Mavromatis K."/>
            <person name="Pati A."/>
            <person name="Tapia R."/>
            <person name="Han C."/>
            <person name="Goodwin L."/>
            <person name="Chen A."/>
            <person name="Palaniappan K."/>
            <person name="Land M."/>
            <person name="Hauser L."/>
            <person name="Chang Y.J."/>
            <person name="Jeffries C.D."/>
            <person name="Rohde M."/>
            <person name="Goker M."/>
            <person name="Tindall B.J."/>
            <person name="Detter J.C."/>
            <person name="Woyke T."/>
            <person name="Bristow J."/>
            <person name="Eisen J.A."/>
            <person name="Markowitz V."/>
            <person name="Hugenholtz P."/>
            <person name="Klenk H.P."/>
            <person name="Kyrpides N.C."/>
        </authorList>
    </citation>
    <scope>NUCLEOTIDE SEQUENCE [LARGE SCALE GENOMIC DNA]</scope>
    <source>
        <strain evidence="2">DSM 17132 / JCM 16389 / KACC 11308 / NBRC 106382 / 4M15</strain>
    </source>
</reference>
<keyword evidence="2" id="KW-1185">Reference proteome</keyword>
<proteinExistence type="predicted"/>
<dbReference type="Proteomes" id="UP000007435">
    <property type="component" value="Chromosome"/>
</dbReference>
<dbReference type="SUPFAM" id="SSF49452">
    <property type="entry name" value="Starch-binding domain-like"/>
    <property type="match status" value="1"/>
</dbReference>
<dbReference type="Gene3D" id="2.60.40.1120">
    <property type="entry name" value="Carboxypeptidase-like, regulatory domain"/>
    <property type="match status" value="1"/>
</dbReference>